<dbReference type="GO" id="GO:0044782">
    <property type="term" value="P:cilium organization"/>
    <property type="evidence" value="ECO:0007669"/>
    <property type="project" value="TreeGrafter"/>
</dbReference>
<dbReference type="SUPFAM" id="SSF52047">
    <property type="entry name" value="RNI-like"/>
    <property type="match status" value="1"/>
</dbReference>
<dbReference type="Gene3D" id="3.80.10.10">
    <property type="entry name" value="Ribonuclease Inhibitor"/>
    <property type="match status" value="1"/>
</dbReference>
<feature type="region of interest" description="Disordered" evidence="2">
    <location>
        <begin position="475"/>
        <end position="604"/>
    </location>
</feature>
<organism evidence="3 4">
    <name type="scientific">Mytilus coruscus</name>
    <name type="common">Sea mussel</name>
    <dbReference type="NCBI Taxonomy" id="42192"/>
    <lineage>
        <taxon>Eukaryota</taxon>
        <taxon>Metazoa</taxon>
        <taxon>Spiralia</taxon>
        <taxon>Lophotrochozoa</taxon>
        <taxon>Mollusca</taxon>
        <taxon>Bivalvia</taxon>
        <taxon>Autobranchia</taxon>
        <taxon>Pteriomorphia</taxon>
        <taxon>Mytilida</taxon>
        <taxon>Mytiloidea</taxon>
        <taxon>Mytilidae</taxon>
        <taxon>Mytilinae</taxon>
        <taxon>Mytilus</taxon>
    </lineage>
</organism>
<dbReference type="FunFam" id="3.80.10.10:FF:000948">
    <property type="entry name" value="Centrosomal protein 78"/>
    <property type="match status" value="1"/>
</dbReference>
<evidence type="ECO:0000256" key="1">
    <source>
        <dbReference type="SAM" id="Coils"/>
    </source>
</evidence>
<dbReference type="Proteomes" id="UP000507470">
    <property type="component" value="Unassembled WGS sequence"/>
</dbReference>
<feature type="coiled-coil region" evidence="1">
    <location>
        <begin position="262"/>
        <end position="303"/>
    </location>
</feature>
<dbReference type="PANTHER" id="PTHR24110:SF3">
    <property type="entry name" value="CENTROSOMAL PROTEIN OF 78 KDA"/>
    <property type="match status" value="1"/>
</dbReference>
<dbReference type="PRINTS" id="PR02062">
    <property type="entry name" value="CENTROSOME78"/>
</dbReference>
<proteinExistence type="predicted"/>
<dbReference type="Pfam" id="PF13516">
    <property type="entry name" value="LRR_6"/>
    <property type="match status" value="1"/>
</dbReference>
<feature type="compositionally biased region" description="Basic and acidic residues" evidence="2">
    <location>
        <begin position="535"/>
        <end position="556"/>
    </location>
</feature>
<dbReference type="EMBL" id="CACVKT020002309">
    <property type="protein sequence ID" value="CAC5377319.1"/>
    <property type="molecule type" value="Genomic_DNA"/>
</dbReference>
<dbReference type="OrthoDB" id="78308at2759"/>
<dbReference type="InterPro" id="IPR026212">
    <property type="entry name" value="Cep78"/>
</dbReference>
<dbReference type="PANTHER" id="PTHR24110">
    <property type="entry name" value="CENTROSOMAL PROTEIN OF 78 KDA"/>
    <property type="match status" value="1"/>
</dbReference>
<dbReference type="AlphaFoldDB" id="A0A6J8B400"/>
<evidence type="ECO:0000313" key="4">
    <source>
        <dbReference type="Proteomes" id="UP000507470"/>
    </source>
</evidence>
<dbReference type="InterPro" id="IPR001611">
    <property type="entry name" value="Leu-rich_rpt"/>
</dbReference>
<feature type="compositionally biased region" description="Polar residues" evidence="2">
    <location>
        <begin position="523"/>
        <end position="534"/>
    </location>
</feature>
<feature type="compositionally biased region" description="Polar residues" evidence="2">
    <location>
        <begin position="475"/>
        <end position="484"/>
    </location>
</feature>
<dbReference type="GO" id="GO:0036064">
    <property type="term" value="C:ciliary basal body"/>
    <property type="evidence" value="ECO:0007669"/>
    <property type="project" value="TreeGrafter"/>
</dbReference>
<dbReference type="InterPro" id="IPR032675">
    <property type="entry name" value="LRR_dom_sf"/>
</dbReference>
<feature type="compositionally biased region" description="Basic and acidic residues" evidence="2">
    <location>
        <begin position="587"/>
        <end position="600"/>
    </location>
</feature>
<sequence>MKRHNEAWRDSLRYRRPDLDRMSGIRRITINNNPMLGDQGATYLAEALKDDLWLKALDMQGCGISSTGAKSLLDVLKYNTTVVVLDVRRNPLIDREVVHAIMEQLMINSNGQDTEYKWLKAEEPLDPAKSKLSAKKRRTKTLNSSFGRKTTIKISANTSRRRTKSTGNVNVARKMNPISSEEIKSGPGRPWRTAARANRFRGFPPEHVPGISNLYENSEEVNLSTHDQSSIIITKEEDEDTLRELEKMKLDDSALITEVNNIKDLRVELIQMKRRMHQEQVARSRADKRIVELTLDNKKLKDECFRLKHDKGGGCLDDDSVLEEIEASFKQFHQFLDLLRESGLGQLITMAGLDKKDTPFGRHMSSTALNGNSSFRSSFISSSSPPKVAPKPLKPTSRLNAYYGDISSSKPVGEGQLGGFGSSLEKPDKFTAKLIESFRDPAMQSGYGDESFERSSVKKTDDLYERILRETSGAFNSNVSVNTNDRPDAKGDKTSTKSQVKPASVIADERETEKENIMMDLSELTSQLPMSRSQNSEEDRSLRDSFYKDMSEDERPTPQPRPRKISESDDKKSGGIKIGKVEPMIASKKDMSERESRSRMSDYNYSMDSFEQSYVSERGERIVLEGDLDLGFGNSPSPPPEVIESEEDF</sequence>
<accession>A0A6J8B400</accession>
<protein>
    <submittedName>
        <fullName evidence="3">CEP78</fullName>
    </submittedName>
</protein>
<gene>
    <name evidence="3" type="ORF">MCOR_13641</name>
</gene>
<name>A0A6J8B400_MYTCO</name>
<reference evidence="3 4" key="1">
    <citation type="submission" date="2020-06" db="EMBL/GenBank/DDBJ databases">
        <authorList>
            <person name="Li R."/>
            <person name="Bekaert M."/>
        </authorList>
    </citation>
    <scope>NUCLEOTIDE SEQUENCE [LARGE SCALE GENOMIC DNA]</scope>
    <source>
        <strain evidence="4">wild</strain>
    </source>
</reference>
<feature type="region of interest" description="Disordered" evidence="2">
    <location>
        <begin position="626"/>
        <end position="649"/>
    </location>
</feature>
<evidence type="ECO:0000313" key="3">
    <source>
        <dbReference type="EMBL" id="CAC5377319.1"/>
    </source>
</evidence>
<feature type="compositionally biased region" description="Basic and acidic residues" evidence="2">
    <location>
        <begin position="485"/>
        <end position="495"/>
    </location>
</feature>
<keyword evidence="4" id="KW-1185">Reference proteome</keyword>
<dbReference type="GO" id="GO:0005813">
    <property type="term" value="C:centrosome"/>
    <property type="evidence" value="ECO:0007669"/>
    <property type="project" value="TreeGrafter"/>
</dbReference>
<feature type="compositionally biased region" description="Basic and acidic residues" evidence="2">
    <location>
        <begin position="564"/>
        <end position="573"/>
    </location>
</feature>
<dbReference type="SMART" id="SM00368">
    <property type="entry name" value="LRR_RI"/>
    <property type="match status" value="2"/>
</dbReference>
<feature type="compositionally biased region" description="Basic and acidic residues" evidence="2">
    <location>
        <begin position="507"/>
        <end position="517"/>
    </location>
</feature>
<evidence type="ECO:0000256" key="2">
    <source>
        <dbReference type="SAM" id="MobiDB-lite"/>
    </source>
</evidence>
<keyword evidence="1" id="KW-0175">Coiled coil</keyword>